<dbReference type="Proteomes" id="UP000799772">
    <property type="component" value="Unassembled WGS sequence"/>
</dbReference>
<proteinExistence type="predicted"/>
<organism evidence="9 10">
    <name type="scientific">Rhizodiscina lignyota</name>
    <dbReference type="NCBI Taxonomy" id="1504668"/>
    <lineage>
        <taxon>Eukaryota</taxon>
        <taxon>Fungi</taxon>
        <taxon>Dikarya</taxon>
        <taxon>Ascomycota</taxon>
        <taxon>Pezizomycotina</taxon>
        <taxon>Dothideomycetes</taxon>
        <taxon>Pleosporomycetidae</taxon>
        <taxon>Aulographales</taxon>
        <taxon>Rhizodiscinaceae</taxon>
        <taxon>Rhizodiscina</taxon>
    </lineage>
</organism>
<keyword evidence="10" id="KW-1185">Reference proteome</keyword>
<keyword evidence="4 8" id="KW-1133">Transmembrane helix</keyword>
<gene>
    <name evidence="9" type="ORF">NA57DRAFT_71099</name>
</gene>
<dbReference type="GO" id="GO:0016020">
    <property type="term" value="C:membrane"/>
    <property type="evidence" value="ECO:0007669"/>
    <property type="project" value="UniProtKB-SubCell"/>
</dbReference>
<dbReference type="OrthoDB" id="1368at2759"/>
<dbReference type="Pfam" id="PF25539">
    <property type="entry name" value="Bestrophin_2"/>
    <property type="match status" value="2"/>
</dbReference>
<dbReference type="EMBL" id="ML978121">
    <property type="protein sequence ID" value="KAF2104898.1"/>
    <property type="molecule type" value="Genomic_DNA"/>
</dbReference>
<accession>A0A9P4IRU6</accession>
<sequence>MEEPPLQRPTFPLSHSTRKKPRRWPLVLRVWKGSIHWEILPAVLLHAAFTTLIVWLEEHRNAHLSLPGTIVPSLSIVVGLMLVFRNGTSYDRFWAGRNHLTTIVTSVRNLSRTFLVCSAPFACGEDEDEHEHEVERQDTETTVRILIAILYAVKHNLRAEWRSHSPPPPSRASTITSNPGGGTPRHHSRNPSGGVKRPKLFRNESGMSIFHGAGLPQSFYTDEENTSSPKLTNFNPFRRGDQTPRSPGDDLRRSALLHHADSGLGNMSSSASTLFNINTSIPQAQRPYRYGGLLPEGLGDFEDRGLSLPIQLSVLVESYIHRQVRRGRLTPPQAASQLGPQLNTLVDAFARMETIRTTPLPVAHLIHTKQVLTLYLIVLPFTMVADMSWWAIPIVALVAFTLYGIEGIGRQLEDPFGYDRNDIKLDGIVEDARVEGMVLLGEWRRGGEMFAQPW</sequence>
<keyword evidence="3 8" id="KW-0812">Transmembrane</keyword>
<evidence type="ECO:0000256" key="3">
    <source>
        <dbReference type="ARBA" id="ARBA00022692"/>
    </source>
</evidence>
<evidence type="ECO:0000313" key="10">
    <source>
        <dbReference type="Proteomes" id="UP000799772"/>
    </source>
</evidence>
<evidence type="ECO:0000256" key="7">
    <source>
        <dbReference type="SAM" id="MobiDB-lite"/>
    </source>
</evidence>
<evidence type="ECO:0000256" key="5">
    <source>
        <dbReference type="ARBA" id="ARBA00023065"/>
    </source>
</evidence>
<evidence type="ECO:0000256" key="8">
    <source>
        <dbReference type="SAM" id="Phobius"/>
    </source>
</evidence>
<evidence type="ECO:0000256" key="1">
    <source>
        <dbReference type="ARBA" id="ARBA00004141"/>
    </source>
</evidence>
<name>A0A9P4IRU6_9PEZI</name>
<feature type="compositionally biased region" description="Polar residues" evidence="7">
    <location>
        <begin position="226"/>
        <end position="235"/>
    </location>
</feature>
<evidence type="ECO:0000256" key="6">
    <source>
        <dbReference type="ARBA" id="ARBA00023136"/>
    </source>
</evidence>
<dbReference type="GO" id="GO:0005254">
    <property type="term" value="F:chloride channel activity"/>
    <property type="evidence" value="ECO:0007669"/>
    <property type="project" value="InterPro"/>
</dbReference>
<feature type="region of interest" description="Disordered" evidence="7">
    <location>
        <begin position="212"/>
        <end position="251"/>
    </location>
</feature>
<feature type="transmembrane region" description="Helical" evidence="8">
    <location>
        <begin position="387"/>
        <end position="405"/>
    </location>
</feature>
<evidence type="ECO:0000313" key="9">
    <source>
        <dbReference type="EMBL" id="KAF2104898.1"/>
    </source>
</evidence>
<comment type="caution">
    <text evidence="9">The sequence shown here is derived from an EMBL/GenBank/DDBJ whole genome shotgun (WGS) entry which is preliminary data.</text>
</comment>
<dbReference type="InterPro" id="IPR044669">
    <property type="entry name" value="YneE/VCCN1/2-like"/>
</dbReference>
<dbReference type="PANTHER" id="PTHR33281:SF16">
    <property type="match status" value="1"/>
</dbReference>
<keyword evidence="2" id="KW-0813">Transport</keyword>
<dbReference type="PANTHER" id="PTHR33281">
    <property type="entry name" value="UPF0187 PROTEIN YNEE"/>
    <property type="match status" value="1"/>
</dbReference>
<feature type="region of interest" description="Disordered" evidence="7">
    <location>
        <begin position="161"/>
        <end position="200"/>
    </location>
</feature>
<feature type="transmembrane region" description="Helical" evidence="8">
    <location>
        <begin position="62"/>
        <end position="84"/>
    </location>
</feature>
<evidence type="ECO:0000256" key="2">
    <source>
        <dbReference type="ARBA" id="ARBA00022448"/>
    </source>
</evidence>
<protein>
    <submittedName>
        <fullName evidence="9">UPF0187-domain-containing protein</fullName>
    </submittedName>
</protein>
<keyword evidence="6 8" id="KW-0472">Membrane</keyword>
<reference evidence="9" key="1">
    <citation type="journal article" date="2020" name="Stud. Mycol.">
        <title>101 Dothideomycetes genomes: a test case for predicting lifestyles and emergence of pathogens.</title>
        <authorList>
            <person name="Haridas S."/>
            <person name="Albert R."/>
            <person name="Binder M."/>
            <person name="Bloem J."/>
            <person name="Labutti K."/>
            <person name="Salamov A."/>
            <person name="Andreopoulos B."/>
            <person name="Baker S."/>
            <person name="Barry K."/>
            <person name="Bills G."/>
            <person name="Bluhm B."/>
            <person name="Cannon C."/>
            <person name="Castanera R."/>
            <person name="Culley D."/>
            <person name="Daum C."/>
            <person name="Ezra D."/>
            <person name="Gonzalez J."/>
            <person name="Henrissat B."/>
            <person name="Kuo A."/>
            <person name="Liang C."/>
            <person name="Lipzen A."/>
            <person name="Lutzoni F."/>
            <person name="Magnuson J."/>
            <person name="Mondo S."/>
            <person name="Nolan M."/>
            <person name="Ohm R."/>
            <person name="Pangilinan J."/>
            <person name="Park H.-J."/>
            <person name="Ramirez L."/>
            <person name="Alfaro M."/>
            <person name="Sun H."/>
            <person name="Tritt A."/>
            <person name="Yoshinaga Y."/>
            <person name="Zwiers L.-H."/>
            <person name="Turgeon B."/>
            <person name="Goodwin S."/>
            <person name="Spatafora J."/>
            <person name="Crous P."/>
            <person name="Grigoriev I."/>
        </authorList>
    </citation>
    <scope>NUCLEOTIDE SEQUENCE</scope>
    <source>
        <strain evidence="9">CBS 133067</strain>
    </source>
</reference>
<comment type="subcellular location">
    <subcellularLocation>
        <location evidence="1">Membrane</location>
        <topology evidence="1">Multi-pass membrane protein</topology>
    </subcellularLocation>
</comment>
<dbReference type="AlphaFoldDB" id="A0A9P4IRU6"/>
<evidence type="ECO:0000256" key="4">
    <source>
        <dbReference type="ARBA" id="ARBA00022989"/>
    </source>
</evidence>
<feature type="transmembrane region" description="Helical" evidence="8">
    <location>
        <begin position="39"/>
        <end position="56"/>
    </location>
</feature>
<keyword evidence="5" id="KW-0406">Ion transport</keyword>
<feature type="compositionally biased region" description="Basic and acidic residues" evidence="7">
    <location>
        <begin position="238"/>
        <end position="251"/>
    </location>
</feature>